<evidence type="ECO:0000256" key="12">
    <source>
        <dbReference type="RuleBase" id="RU003357"/>
    </source>
</evidence>
<dbReference type="Pfam" id="PF07715">
    <property type="entry name" value="Plug"/>
    <property type="match status" value="1"/>
</dbReference>
<keyword evidence="3 11" id="KW-1134">Transmembrane beta strand</keyword>
<reference evidence="16 17" key="1">
    <citation type="submission" date="2019-02" db="EMBL/GenBank/DDBJ databases">
        <authorList>
            <person name="Li Y."/>
        </authorList>
    </citation>
    <scope>NUCLEOTIDE SEQUENCE [LARGE SCALE GENOMIC DNA]</scope>
    <source>
        <strain evidence="16 17">3-7</strain>
    </source>
</reference>
<proteinExistence type="inferred from homology"/>
<evidence type="ECO:0000256" key="11">
    <source>
        <dbReference type="PROSITE-ProRule" id="PRU01360"/>
    </source>
</evidence>
<dbReference type="RefSeq" id="WP_130160414.1">
    <property type="nucleotide sequence ID" value="NZ_SGIS01000076.1"/>
</dbReference>
<accession>A0A4Q6XRQ7</accession>
<dbReference type="EMBL" id="SGIS01000076">
    <property type="protein sequence ID" value="RZF59187.1"/>
    <property type="molecule type" value="Genomic_DNA"/>
</dbReference>
<dbReference type="Proteomes" id="UP000292085">
    <property type="component" value="Unassembled WGS sequence"/>
</dbReference>
<feature type="domain" description="TonB-dependent receptor-like beta-barrel" evidence="14">
    <location>
        <begin position="271"/>
        <end position="765"/>
    </location>
</feature>
<keyword evidence="13" id="KW-0732">Signal</keyword>
<keyword evidence="5 11" id="KW-0812">Transmembrane</keyword>
<feature type="chain" id="PRO_5020245833" evidence="13">
    <location>
        <begin position="26"/>
        <end position="801"/>
    </location>
</feature>
<evidence type="ECO:0000256" key="13">
    <source>
        <dbReference type="SAM" id="SignalP"/>
    </source>
</evidence>
<evidence type="ECO:0000256" key="5">
    <source>
        <dbReference type="ARBA" id="ARBA00022692"/>
    </source>
</evidence>
<evidence type="ECO:0000313" key="17">
    <source>
        <dbReference type="Proteomes" id="UP000292085"/>
    </source>
</evidence>
<dbReference type="Pfam" id="PF00593">
    <property type="entry name" value="TonB_dep_Rec_b-barrel"/>
    <property type="match status" value="1"/>
</dbReference>
<dbReference type="InterPro" id="IPR036942">
    <property type="entry name" value="Beta-barrel_TonB_sf"/>
</dbReference>
<evidence type="ECO:0000259" key="14">
    <source>
        <dbReference type="Pfam" id="PF00593"/>
    </source>
</evidence>
<evidence type="ECO:0000256" key="8">
    <source>
        <dbReference type="ARBA" id="ARBA00023077"/>
    </source>
</evidence>
<keyword evidence="10 11" id="KW-0998">Cell outer membrane</keyword>
<dbReference type="InterPro" id="IPR000531">
    <property type="entry name" value="Beta-barrel_TonB"/>
</dbReference>
<keyword evidence="17" id="KW-1185">Reference proteome</keyword>
<evidence type="ECO:0000256" key="6">
    <source>
        <dbReference type="ARBA" id="ARBA00023004"/>
    </source>
</evidence>
<keyword evidence="9 11" id="KW-0472">Membrane</keyword>
<keyword evidence="8 12" id="KW-0798">TonB box</keyword>
<evidence type="ECO:0000256" key="10">
    <source>
        <dbReference type="ARBA" id="ARBA00023237"/>
    </source>
</evidence>
<evidence type="ECO:0000256" key="1">
    <source>
        <dbReference type="ARBA" id="ARBA00004571"/>
    </source>
</evidence>
<dbReference type="PROSITE" id="PS52016">
    <property type="entry name" value="TONB_DEPENDENT_REC_3"/>
    <property type="match status" value="1"/>
</dbReference>
<dbReference type="GO" id="GO:0009279">
    <property type="term" value="C:cell outer membrane"/>
    <property type="evidence" value="ECO:0007669"/>
    <property type="project" value="UniProtKB-SubCell"/>
</dbReference>
<comment type="caution">
    <text evidence="16">The sequence shown here is derived from an EMBL/GenBank/DDBJ whole genome shotgun (WGS) entry which is preliminary data.</text>
</comment>
<evidence type="ECO:0000256" key="4">
    <source>
        <dbReference type="ARBA" id="ARBA00022496"/>
    </source>
</evidence>
<name>A0A4Q6XRQ7_9SPHN</name>
<dbReference type="OrthoDB" id="7614057at2"/>
<evidence type="ECO:0000256" key="3">
    <source>
        <dbReference type="ARBA" id="ARBA00022452"/>
    </source>
</evidence>
<organism evidence="16 17">
    <name type="scientific">Sphingomonas populi</name>
    <dbReference type="NCBI Taxonomy" id="2484750"/>
    <lineage>
        <taxon>Bacteria</taxon>
        <taxon>Pseudomonadati</taxon>
        <taxon>Pseudomonadota</taxon>
        <taxon>Alphaproteobacteria</taxon>
        <taxon>Sphingomonadales</taxon>
        <taxon>Sphingomonadaceae</taxon>
        <taxon>Sphingomonas</taxon>
    </lineage>
</organism>
<dbReference type="AlphaFoldDB" id="A0A4Q6XRQ7"/>
<dbReference type="InterPro" id="IPR039426">
    <property type="entry name" value="TonB-dep_rcpt-like"/>
</dbReference>
<keyword evidence="4" id="KW-0410">Iron transport</keyword>
<dbReference type="PANTHER" id="PTHR32552">
    <property type="entry name" value="FERRICHROME IRON RECEPTOR-RELATED"/>
    <property type="match status" value="1"/>
</dbReference>
<evidence type="ECO:0000256" key="2">
    <source>
        <dbReference type="ARBA" id="ARBA00022448"/>
    </source>
</evidence>
<keyword evidence="6" id="KW-0408">Iron</keyword>
<keyword evidence="2 11" id="KW-0813">Transport</keyword>
<evidence type="ECO:0000259" key="15">
    <source>
        <dbReference type="Pfam" id="PF07715"/>
    </source>
</evidence>
<comment type="similarity">
    <text evidence="11 12">Belongs to the TonB-dependent receptor family.</text>
</comment>
<evidence type="ECO:0000256" key="9">
    <source>
        <dbReference type="ARBA" id="ARBA00023136"/>
    </source>
</evidence>
<evidence type="ECO:0000313" key="16">
    <source>
        <dbReference type="EMBL" id="RZF59187.1"/>
    </source>
</evidence>
<dbReference type="Gene3D" id="2.40.170.20">
    <property type="entry name" value="TonB-dependent receptor, beta-barrel domain"/>
    <property type="match status" value="1"/>
</dbReference>
<protein>
    <submittedName>
        <fullName evidence="16">TonB-dependent receptor</fullName>
    </submittedName>
</protein>
<gene>
    <name evidence="16" type="ORF">EWE75_23090</name>
</gene>
<keyword evidence="7" id="KW-0406">Ion transport</keyword>
<feature type="signal peptide" evidence="13">
    <location>
        <begin position="1"/>
        <end position="25"/>
    </location>
</feature>
<keyword evidence="16" id="KW-0675">Receptor</keyword>
<dbReference type="InterPro" id="IPR012910">
    <property type="entry name" value="Plug_dom"/>
</dbReference>
<sequence length="801" mass="86149">MLKSRILWNLSSALAAALLANPAQAQDAPAAGSSPQDQAGSGIQEIIVTAQRREENLQRAAVAVDVLTGDDLVRSGISSASGLDDLSPALNVANGGGANTTFFVRGVGNFTTNGYTDPAVAFNYDGVYIGRPASTSGLFYDLERIEVLKGPQGTLYGRNATAGAINVIPARPKIGETSGKIDASYGNYDAISTQAAINLPLGDRGAVRLSGTLSKRDGYLSDGTSDEDVKALRFQMLGKLTDTLSVRVQGDYAHQAGRAQGATYVATLGAFNATTGTYTFNPSGFGSSVGLLDPVAQALRATRFAGQVRRNLNALPTNSYLDDDFFGANAEIIWQTGIGTFTVIPAWRAAQLRDQHSNAGFTPFTQEKFRQGSLESRLTGKVGALDYILGAYYYDEAAKGNYTFAQSVLSNYQDFTSKTQSWAAFGRLTWHVADRFRLTGGLRYTHDRKRFDGIGTVIAQACTAPTGTLCPDAPLVPLTDRPEQLPFAIPAVGGRPVPIIVNGVATGAIATRTTTVVNTGLSNSRPTFRLAAEYDLGPRSLVYASFENGYRSGGFSLANGYETFEPEYLDAYTLGSKNRFFDNRVQLNLEAFIWKYRNQQIAHFGIDKAGATGVFTENVGRSTVKGIEADLQLAATATTVLKGTVQYLDAKFDDFQYQIPFNAAPVVGCPYGQSTADPRFTIVNCSGKPSYQSPKWVIQLGAQQTIPIAAYKLVLSADTQYKSSRYIAFEYIAPEMAPSFWQSNLSADFSPEDGNWSIGGFVRNLENHRDLNSGVYFGAGGYFAARPGAPRTYGMRVSAKF</sequence>
<dbReference type="SUPFAM" id="SSF56935">
    <property type="entry name" value="Porins"/>
    <property type="match status" value="1"/>
</dbReference>
<evidence type="ECO:0000256" key="7">
    <source>
        <dbReference type="ARBA" id="ARBA00023065"/>
    </source>
</evidence>
<dbReference type="GO" id="GO:0006826">
    <property type="term" value="P:iron ion transport"/>
    <property type="evidence" value="ECO:0007669"/>
    <property type="project" value="UniProtKB-KW"/>
</dbReference>
<comment type="subcellular location">
    <subcellularLocation>
        <location evidence="1 11">Cell outer membrane</location>
        <topology evidence="1 11">Multi-pass membrane protein</topology>
    </subcellularLocation>
</comment>
<feature type="domain" description="TonB-dependent receptor plug" evidence="15">
    <location>
        <begin position="58"/>
        <end position="164"/>
    </location>
</feature>
<dbReference type="PANTHER" id="PTHR32552:SF81">
    <property type="entry name" value="TONB-DEPENDENT OUTER MEMBRANE RECEPTOR"/>
    <property type="match status" value="1"/>
</dbReference>